<feature type="compositionally biased region" description="Basic and acidic residues" evidence="1">
    <location>
        <begin position="118"/>
        <end position="127"/>
    </location>
</feature>
<dbReference type="EMBL" id="JAGTJR010000031">
    <property type="protein sequence ID" value="KAH7038970.1"/>
    <property type="molecule type" value="Genomic_DNA"/>
</dbReference>
<evidence type="ECO:0000313" key="3">
    <source>
        <dbReference type="Proteomes" id="UP000774617"/>
    </source>
</evidence>
<feature type="region of interest" description="Disordered" evidence="1">
    <location>
        <begin position="71"/>
        <end position="127"/>
    </location>
</feature>
<reference evidence="2 3" key="1">
    <citation type="journal article" date="2021" name="Nat. Commun.">
        <title>Genetic determinants of endophytism in the Arabidopsis root mycobiome.</title>
        <authorList>
            <person name="Mesny F."/>
            <person name="Miyauchi S."/>
            <person name="Thiergart T."/>
            <person name="Pickel B."/>
            <person name="Atanasova L."/>
            <person name="Karlsson M."/>
            <person name="Huettel B."/>
            <person name="Barry K.W."/>
            <person name="Haridas S."/>
            <person name="Chen C."/>
            <person name="Bauer D."/>
            <person name="Andreopoulos W."/>
            <person name="Pangilinan J."/>
            <person name="LaButti K."/>
            <person name="Riley R."/>
            <person name="Lipzen A."/>
            <person name="Clum A."/>
            <person name="Drula E."/>
            <person name="Henrissat B."/>
            <person name="Kohler A."/>
            <person name="Grigoriev I.V."/>
            <person name="Martin F.M."/>
            <person name="Hacquard S."/>
        </authorList>
    </citation>
    <scope>NUCLEOTIDE SEQUENCE [LARGE SCALE GENOMIC DNA]</scope>
    <source>
        <strain evidence="2 3">MPI-SDFR-AT-0080</strain>
    </source>
</reference>
<sequence>MSLYFVNLGSRPAPHRVGSQTSYHSNSYAVYSYGADYATQMIPIRGHTRPQYANAYTTTSAQNSPLISVNSATDYRHPSSAGSISYSDGEPISDPDSPSTYHQRYSPNSTSRATQTDPQRREPRHGYGEEERAFIIVCAILRRMTWREIKKEFHERFPAGQKRRHQEAGLRPTYPERQRTSGALICAYYRIRKQWGIPKVRGVADEQKPEVKAVVREKVMNIEQSTNLKAFMQQYRWVSK</sequence>
<evidence type="ECO:0000313" key="2">
    <source>
        <dbReference type="EMBL" id="KAH7038970.1"/>
    </source>
</evidence>
<comment type="caution">
    <text evidence="2">The sequence shown here is derived from an EMBL/GenBank/DDBJ whole genome shotgun (WGS) entry which is preliminary data.</text>
</comment>
<evidence type="ECO:0000256" key="1">
    <source>
        <dbReference type="SAM" id="MobiDB-lite"/>
    </source>
</evidence>
<feature type="compositionally biased region" description="Polar residues" evidence="1">
    <location>
        <begin position="96"/>
        <end position="117"/>
    </location>
</feature>
<keyword evidence="3" id="KW-1185">Reference proteome</keyword>
<dbReference type="Proteomes" id="UP000774617">
    <property type="component" value="Unassembled WGS sequence"/>
</dbReference>
<proteinExistence type="predicted"/>
<name>A0ABQ8G012_9PEZI</name>
<protein>
    <submittedName>
        <fullName evidence="2">Uncharacterized protein</fullName>
    </submittedName>
</protein>
<gene>
    <name evidence="2" type="ORF">B0J12DRAFT_676482</name>
</gene>
<organism evidence="2 3">
    <name type="scientific">Macrophomina phaseolina</name>
    <dbReference type="NCBI Taxonomy" id="35725"/>
    <lineage>
        <taxon>Eukaryota</taxon>
        <taxon>Fungi</taxon>
        <taxon>Dikarya</taxon>
        <taxon>Ascomycota</taxon>
        <taxon>Pezizomycotina</taxon>
        <taxon>Dothideomycetes</taxon>
        <taxon>Dothideomycetes incertae sedis</taxon>
        <taxon>Botryosphaeriales</taxon>
        <taxon>Botryosphaeriaceae</taxon>
        <taxon>Macrophomina</taxon>
    </lineage>
</organism>
<accession>A0ABQ8G012</accession>